<dbReference type="Pfam" id="PF03631">
    <property type="entry name" value="Virul_fac_BrkB"/>
    <property type="match status" value="1"/>
</dbReference>
<gene>
    <name evidence="8" type="ORF">ABVK50_18785</name>
</gene>
<feature type="transmembrane region" description="Helical" evidence="7">
    <location>
        <begin position="203"/>
        <end position="223"/>
    </location>
</feature>
<keyword evidence="3 7" id="KW-0812">Transmembrane</keyword>
<comment type="subcellular location">
    <subcellularLocation>
        <location evidence="1">Cell membrane</location>
        <topology evidence="1">Multi-pass membrane protein</topology>
    </subcellularLocation>
</comment>
<dbReference type="PANTHER" id="PTHR30213">
    <property type="entry name" value="INNER MEMBRANE PROTEIN YHJD"/>
    <property type="match status" value="1"/>
</dbReference>
<evidence type="ECO:0000256" key="5">
    <source>
        <dbReference type="ARBA" id="ARBA00023136"/>
    </source>
</evidence>
<accession>A0AAU8CKE9</accession>
<feature type="transmembrane region" description="Helical" evidence="7">
    <location>
        <begin position="269"/>
        <end position="291"/>
    </location>
</feature>
<keyword evidence="5 7" id="KW-0472">Membrane</keyword>
<dbReference type="RefSeq" id="WP_353645132.1">
    <property type="nucleotide sequence ID" value="NZ_CP159253.1"/>
</dbReference>
<dbReference type="GO" id="GO:0005886">
    <property type="term" value="C:plasma membrane"/>
    <property type="evidence" value="ECO:0007669"/>
    <property type="project" value="UniProtKB-SubCell"/>
</dbReference>
<organism evidence="8">
    <name type="scientific">Mesorhizobium sp. WSM2240</name>
    <dbReference type="NCBI Taxonomy" id="3228851"/>
    <lineage>
        <taxon>Bacteria</taxon>
        <taxon>Pseudomonadati</taxon>
        <taxon>Pseudomonadota</taxon>
        <taxon>Alphaproteobacteria</taxon>
        <taxon>Hyphomicrobiales</taxon>
        <taxon>Phyllobacteriaceae</taxon>
        <taxon>Mesorhizobium</taxon>
    </lineage>
</organism>
<feature type="transmembrane region" description="Helical" evidence="7">
    <location>
        <begin position="158"/>
        <end position="191"/>
    </location>
</feature>
<reference evidence="8" key="1">
    <citation type="submission" date="2024-06" db="EMBL/GenBank/DDBJ databases">
        <title>Mesorhizobium karijinii sp. nov., a symbiont of the iconic Swainsona formosa from arid Australia.</title>
        <authorList>
            <person name="Hill Y.J."/>
            <person name="Watkin E.L.J."/>
            <person name="O'Hara G.W."/>
            <person name="Terpolilli J."/>
            <person name="Tye M.L."/>
            <person name="Kohlmeier M.G."/>
        </authorList>
    </citation>
    <scope>NUCLEOTIDE SEQUENCE</scope>
    <source>
        <strain evidence="8">WSM2240</strain>
    </source>
</reference>
<evidence type="ECO:0000256" key="3">
    <source>
        <dbReference type="ARBA" id="ARBA00022692"/>
    </source>
</evidence>
<name>A0AAU8CKE9_9HYPH</name>
<evidence type="ECO:0000256" key="1">
    <source>
        <dbReference type="ARBA" id="ARBA00004651"/>
    </source>
</evidence>
<protein>
    <submittedName>
        <fullName evidence="8">YihY/virulence factor BrkB family protein</fullName>
    </submittedName>
</protein>
<evidence type="ECO:0000256" key="7">
    <source>
        <dbReference type="SAM" id="Phobius"/>
    </source>
</evidence>
<proteinExistence type="predicted"/>
<evidence type="ECO:0000256" key="2">
    <source>
        <dbReference type="ARBA" id="ARBA00022475"/>
    </source>
</evidence>
<feature type="region of interest" description="Disordered" evidence="6">
    <location>
        <begin position="1"/>
        <end position="26"/>
    </location>
</feature>
<feature type="transmembrane region" description="Helical" evidence="7">
    <location>
        <begin position="117"/>
        <end position="137"/>
    </location>
</feature>
<feature type="region of interest" description="Disordered" evidence="6">
    <location>
        <begin position="301"/>
        <end position="332"/>
    </location>
</feature>
<dbReference type="EMBL" id="CP159253">
    <property type="protein sequence ID" value="XCG47316.1"/>
    <property type="molecule type" value="Genomic_DNA"/>
</dbReference>
<keyword evidence="4 7" id="KW-1133">Transmembrane helix</keyword>
<feature type="transmembrane region" description="Helical" evidence="7">
    <location>
        <begin position="49"/>
        <end position="72"/>
    </location>
</feature>
<dbReference type="InterPro" id="IPR017039">
    <property type="entry name" value="Virul_fac_BrkB"/>
</dbReference>
<evidence type="ECO:0000256" key="6">
    <source>
        <dbReference type="SAM" id="MobiDB-lite"/>
    </source>
</evidence>
<keyword evidence="2" id="KW-1003">Cell membrane</keyword>
<dbReference type="PANTHER" id="PTHR30213:SF0">
    <property type="entry name" value="UPF0761 MEMBRANE PROTEIN YIHY"/>
    <property type="match status" value="1"/>
</dbReference>
<evidence type="ECO:0000313" key="8">
    <source>
        <dbReference type="EMBL" id="XCG47316.1"/>
    </source>
</evidence>
<dbReference type="AlphaFoldDB" id="A0AAU8CKE9"/>
<evidence type="ECO:0000256" key="4">
    <source>
        <dbReference type="ARBA" id="ARBA00022989"/>
    </source>
</evidence>
<dbReference type="PIRSF" id="PIRSF035875">
    <property type="entry name" value="RNase_BN"/>
    <property type="match status" value="1"/>
</dbReference>
<feature type="transmembrane region" description="Helical" evidence="7">
    <location>
        <begin position="235"/>
        <end position="257"/>
    </location>
</feature>
<sequence>MTRSVDAVTSRRAREQGRGRQAAGPSRIPLAGWKDVLWRVARESSEDRLMLIAAGVTYYLLLALFPTLAAFVSLYGFVANPQTIADHISFLGQLFPSGGMDIIRGQLQSLADQDTNALSVGLVAGLAIALWSANNGVKAAFQAMNIAHEEEEKRSLVRLHLVTFSFTIGSMLVGILFLVSVGVVPAVLGFLNLGRWAETLVNLLRWPVLLVVIATAISLIYRFGPSRERPQWRWLTWGSGIATVVWVASSMAFSFYLENFANYNATYGTLGALIGFMVWVWISVMILLFGAELNAELEHQTAKDTTTGEPQPLGSRGARMADTIGRSSTEKP</sequence>
<dbReference type="NCBIfam" id="TIGR00765">
    <property type="entry name" value="yihY_not_rbn"/>
    <property type="match status" value="1"/>
</dbReference>